<dbReference type="Pfam" id="PF03167">
    <property type="entry name" value="UDG"/>
    <property type="match status" value="1"/>
</dbReference>
<evidence type="ECO:0000313" key="3">
    <source>
        <dbReference type="Proteomes" id="UP000629025"/>
    </source>
</evidence>
<name>A0ABQ1KSJ2_9GAMM</name>
<protein>
    <submittedName>
        <fullName evidence="2">DNA-deoxyinosine glycosylase</fullName>
    </submittedName>
</protein>
<accession>A0ABQ1KSJ2</accession>
<evidence type="ECO:0000313" key="2">
    <source>
        <dbReference type="EMBL" id="GGC06541.1"/>
    </source>
</evidence>
<dbReference type="InterPro" id="IPR036895">
    <property type="entry name" value="Uracil-DNA_glycosylase-like_sf"/>
</dbReference>
<feature type="domain" description="Uracil-DNA glycosylase-like" evidence="1">
    <location>
        <begin position="8"/>
        <end position="166"/>
    </location>
</feature>
<proteinExistence type="predicted"/>
<sequence>MSEAVSFMPQWREDARVLILGSMPGTASLSAQQYYAHPRNAFWPIMAQLCGFSVELPYAARITALKASGVALWDVIGRCHRPGSLDSSIDTDSIEPNDLAELIQRLPQLSLIGCNGATAHKLLYRQWPELISVLHGRIQILRLPSTSPAHAAMAYEQKLHYWQVIQSHLAH</sequence>
<dbReference type="SMART" id="SM00986">
    <property type="entry name" value="UDG"/>
    <property type="match status" value="1"/>
</dbReference>
<dbReference type="EMBL" id="BMIJ01000008">
    <property type="protein sequence ID" value="GGC06541.1"/>
    <property type="molecule type" value="Genomic_DNA"/>
</dbReference>
<dbReference type="SMART" id="SM00987">
    <property type="entry name" value="UreE_C"/>
    <property type="match status" value="1"/>
</dbReference>
<keyword evidence="3" id="KW-1185">Reference proteome</keyword>
<dbReference type="InterPro" id="IPR026353">
    <property type="entry name" value="Hypoxan-DNA_Glyclase"/>
</dbReference>
<dbReference type="SUPFAM" id="SSF52141">
    <property type="entry name" value="Uracil-DNA glycosylase-like"/>
    <property type="match status" value="1"/>
</dbReference>
<organism evidence="2 3">
    <name type="scientific">Marinobacterium zhoushanense</name>
    <dbReference type="NCBI Taxonomy" id="1679163"/>
    <lineage>
        <taxon>Bacteria</taxon>
        <taxon>Pseudomonadati</taxon>
        <taxon>Pseudomonadota</taxon>
        <taxon>Gammaproteobacteria</taxon>
        <taxon>Oceanospirillales</taxon>
        <taxon>Oceanospirillaceae</taxon>
        <taxon>Marinobacterium</taxon>
    </lineage>
</organism>
<dbReference type="Gene3D" id="3.40.470.10">
    <property type="entry name" value="Uracil-DNA glycosylase-like domain"/>
    <property type="match status" value="1"/>
</dbReference>
<dbReference type="Proteomes" id="UP000629025">
    <property type="component" value="Unassembled WGS sequence"/>
</dbReference>
<dbReference type="CDD" id="cd10032">
    <property type="entry name" value="UDG-F6_HDG"/>
    <property type="match status" value="1"/>
</dbReference>
<comment type="caution">
    <text evidence="2">The sequence shown here is derived from an EMBL/GenBank/DDBJ whole genome shotgun (WGS) entry which is preliminary data.</text>
</comment>
<dbReference type="NCBIfam" id="TIGR04274">
    <property type="entry name" value="hypoxanDNAglyco"/>
    <property type="match status" value="1"/>
</dbReference>
<evidence type="ECO:0000259" key="1">
    <source>
        <dbReference type="SMART" id="SM00986"/>
    </source>
</evidence>
<dbReference type="RefSeq" id="WP_188750884.1">
    <property type="nucleotide sequence ID" value="NZ_BMIJ01000008.1"/>
</dbReference>
<reference evidence="3" key="1">
    <citation type="journal article" date="2019" name="Int. J. Syst. Evol. Microbiol.">
        <title>The Global Catalogue of Microorganisms (GCM) 10K type strain sequencing project: providing services to taxonomists for standard genome sequencing and annotation.</title>
        <authorList>
            <consortium name="The Broad Institute Genomics Platform"/>
            <consortium name="The Broad Institute Genome Sequencing Center for Infectious Disease"/>
            <person name="Wu L."/>
            <person name="Ma J."/>
        </authorList>
    </citation>
    <scope>NUCLEOTIDE SEQUENCE [LARGE SCALE GENOMIC DNA]</scope>
    <source>
        <strain evidence="3">CGMCC 1.15341</strain>
    </source>
</reference>
<dbReference type="InterPro" id="IPR005122">
    <property type="entry name" value="Uracil-DNA_glycosylase-like"/>
</dbReference>
<gene>
    <name evidence="2" type="ORF">GCM10011352_35930</name>
</gene>